<evidence type="ECO:0000313" key="2">
    <source>
        <dbReference type="EMBL" id="GHO60139.1"/>
    </source>
</evidence>
<sequence length="449" mass="51339">MALFDFDIGIIGGGPAGAATAAYLARGGLSCVIFEREHFPRPHVGESLVPSSTRVFKELNFLEQMDNAGFQRKYGAAWTAAHNGPIYEHKWEGLGADCFAGVSFEERKQEGVDRNYTFHVDRAKFDQLLLQHAQRQGATVYEGVRVQRVDFSTPDEPRICYTTTDNKDAAARVRLVVDASGRRTLLGNQLKLRVQDNIFDQYALHTWFENYDRTTLVPDPSQAEYIYVHFLPITNSWIWQIPITDTVTSIGVVTQKKHFAKSRQERETFFWECIESRPELAKQLRAAQQMRPLTEEGNYSYAMSQICGDNYVLVGDAARFVDPIFSTGVSIALNSARFASADILRAAETGKFRKESFATFESTMRRGTKNWYDFISVYYRLNVLFTAFVQDQRYRLDVLKLLQGDVYDEETPEVLGKMRDIVSQVEQNEKHIWHRYLGELTANAFQPAF</sequence>
<proteinExistence type="inferred from homology"/>
<dbReference type="Pfam" id="PF04820">
    <property type="entry name" value="Trp_halogenase"/>
    <property type="match status" value="2"/>
</dbReference>
<evidence type="ECO:0000313" key="3">
    <source>
        <dbReference type="Proteomes" id="UP000654345"/>
    </source>
</evidence>
<dbReference type="PANTHER" id="PTHR43747:SF1">
    <property type="entry name" value="SLR1998 PROTEIN"/>
    <property type="match status" value="1"/>
</dbReference>
<dbReference type="EMBL" id="BNJG01000004">
    <property type="protein sequence ID" value="GHO60139.1"/>
    <property type="molecule type" value="Genomic_DNA"/>
</dbReference>
<comment type="similarity">
    <text evidence="1">Belongs to the flavin-dependent halogenase family. Bacterial tryptophan halogenase subfamily.</text>
</comment>
<dbReference type="Gene3D" id="3.50.50.60">
    <property type="entry name" value="FAD/NAD(P)-binding domain"/>
    <property type="match status" value="1"/>
</dbReference>
<comment type="caution">
    <text evidence="2">The sequence shown here is derived from an EMBL/GenBank/DDBJ whole genome shotgun (WGS) entry which is preliminary data.</text>
</comment>
<dbReference type="InterPro" id="IPR006905">
    <property type="entry name" value="Flavin_halogenase"/>
</dbReference>
<dbReference type="PANTHER" id="PTHR43747">
    <property type="entry name" value="FAD-BINDING PROTEIN"/>
    <property type="match status" value="1"/>
</dbReference>
<dbReference type="InterPro" id="IPR050816">
    <property type="entry name" value="Flavin-dep_Halogenase_NPB"/>
</dbReference>
<name>A0ABQ3V4N3_9CHLR</name>
<gene>
    <name evidence="2" type="ORF">KSB_86140</name>
</gene>
<dbReference type="PRINTS" id="PR00420">
    <property type="entry name" value="RNGMNOXGNASE"/>
</dbReference>
<accession>A0ABQ3V4N3</accession>
<dbReference type="InterPro" id="IPR036188">
    <property type="entry name" value="FAD/NAD-bd_sf"/>
</dbReference>
<keyword evidence="3" id="KW-1185">Reference proteome</keyword>
<evidence type="ECO:0000256" key="1">
    <source>
        <dbReference type="ARBA" id="ARBA00038396"/>
    </source>
</evidence>
<dbReference type="Proteomes" id="UP000654345">
    <property type="component" value="Unassembled WGS sequence"/>
</dbReference>
<protein>
    <submittedName>
        <fullName evidence="2">FAD-binding protein</fullName>
    </submittedName>
</protein>
<organism evidence="2 3">
    <name type="scientific">Ktedonobacter robiniae</name>
    <dbReference type="NCBI Taxonomy" id="2778365"/>
    <lineage>
        <taxon>Bacteria</taxon>
        <taxon>Bacillati</taxon>
        <taxon>Chloroflexota</taxon>
        <taxon>Ktedonobacteria</taxon>
        <taxon>Ktedonobacterales</taxon>
        <taxon>Ktedonobacteraceae</taxon>
        <taxon>Ktedonobacter</taxon>
    </lineage>
</organism>
<dbReference type="RefSeq" id="WP_201376308.1">
    <property type="nucleotide sequence ID" value="NZ_BNJG01000004.1"/>
</dbReference>
<dbReference type="SUPFAM" id="SSF51905">
    <property type="entry name" value="FAD/NAD(P)-binding domain"/>
    <property type="match status" value="1"/>
</dbReference>
<reference evidence="2 3" key="1">
    <citation type="journal article" date="2021" name="Int. J. Syst. Evol. Microbiol.">
        <title>Reticulibacter mediterranei gen. nov., sp. nov., within the new family Reticulibacteraceae fam. nov., and Ktedonospora formicarum gen. nov., sp. nov., Ktedonobacter robiniae sp. nov., Dictyobacter formicarum sp. nov. and Dictyobacter arantiisoli sp. nov., belonging to the class Ktedonobacteria.</title>
        <authorList>
            <person name="Yabe S."/>
            <person name="Zheng Y."/>
            <person name="Wang C.M."/>
            <person name="Sakai Y."/>
            <person name="Abe K."/>
            <person name="Yokota A."/>
            <person name="Donadio S."/>
            <person name="Cavaletti L."/>
            <person name="Monciardini P."/>
        </authorList>
    </citation>
    <scope>NUCLEOTIDE SEQUENCE [LARGE SCALE GENOMIC DNA]</scope>
    <source>
        <strain evidence="2 3">SOSP1-30</strain>
    </source>
</reference>